<dbReference type="RefSeq" id="WP_211201399.1">
    <property type="nucleotide sequence ID" value="NZ_CP119526.1"/>
</dbReference>
<proteinExistence type="inferred from homology"/>
<evidence type="ECO:0000256" key="6">
    <source>
        <dbReference type="ARBA" id="ARBA00022695"/>
    </source>
</evidence>
<evidence type="ECO:0000256" key="4">
    <source>
        <dbReference type="ARBA" id="ARBA00022478"/>
    </source>
</evidence>
<evidence type="ECO:0000256" key="10">
    <source>
        <dbReference type="HAMAP-Rule" id="MF_00366"/>
    </source>
</evidence>
<dbReference type="Gene3D" id="3.90.940.10">
    <property type="match status" value="1"/>
</dbReference>
<dbReference type="GO" id="GO:0003899">
    <property type="term" value="F:DNA-directed RNA polymerase activity"/>
    <property type="evidence" value="ECO:0007669"/>
    <property type="project" value="UniProtKB-EC"/>
</dbReference>
<dbReference type="GO" id="GO:0000428">
    <property type="term" value="C:DNA-directed RNA polymerase complex"/>
    <property type="evidence" value="ECO:0007669"/>
    <property type="project" value="UniProtKB-KW"/>
</dbReference>
<keyword evidence="12" id="KW-1185">Reference proteome</keyword>
<comment type="function">
    <text evidence="10">Promotes RNA polymerase assembly. Latches the N- and C-terminal regions of the beta' subunit thereby facilitating its interaction with the beta and alpha subunits.</text>
</comment>
<evidence type="ECO:0000256" key="1">
    <source>
        <dbReference type="ARBA" id="ARBA00006711"/>
    </source>
</evidence>
<organism evidence="11 12">
    <name type="scientific">Guptibacillus hwajinpoensis</name>
    <dbReference type="NCBI Taxonomy" id="208199"/>
    <lineage>
        <taxon>Bacteria</taxon>
        <taxon>Bacillati</taxon>
        <taxon>Bacillota</taxon>
        <taxon>Bacilli</taxon>
        <taxon>Bacillales</taxon>
        <taxon>Guptibacillaceae</taxon>
        <taxon>Guptibacillus</taxon>
    </lineage>
</organism>
<comment type="similarity">
    <text evidence="1 10">Belongs to the RNA polymerase subunit omega family.</text>
</comment>
<gene>
    <name evidence="10" type="primary">rpoZ</name>
    <name evidence="11" type="ORF">QO000_001808</name>
</gene>
<keyword evidence="5 10" id="KW-0808">Transferase</keyword>
<keyword evidence="6 10" id="KW-0548">Nucleotidyltransferase</keyword>
<dbReference type="EC" id="2.7.7.6" evidence="2 10"/>
<dbReference type="Pfam" id="PF01192">
    <property type="entry name" value="RNA_pol_Rpb6"/>
    <property type="match status" value="1"/>
</dbReference>
<keyword evidence="4 10" id="KW-0240">DNA-directed RNA polymerase</keyword>
<dbReference type="InterPro" id="IPR006110">
    <property type="entry name" value="Pol_omega/Rpo6/RPB6"/>
</dbReference>
<dbReference type="NCBIfam" id="TIGR00690">
    <property type="entry name" value="rpoZ"/>
    <property type="match status" value="1"/>
</dbReference>
<dbReference type="EMBL" id="JAUSWM010000003">
    <property type="protein sequence ID" value="MDQ0482836.1"/>
    <property type="molecule type" value="Genomic_DNA"/>
</dbReference>
<name>A0ABU0K0G3_9BACL</name>
<accession>A0ABU0K0G3</accession>
<dbReference type="PANTHER" id="PTHR34476:SF1">
    <property type="entry name" value="DNA-DIRECTED RNA POLYMERASE SUBUNIT OMEGA"/>
    <property type="match status" value="1"/>
</dbReference>
<dbReference type="GeneID" id="301326529"/>
<evidence type="ECO:0000313" key="12">
    <source>
        <dbReference type="Proteomes" id="UP001226720"/>
    </source>
</evidence>
<evidence type="ECO:0000256" key="2">
    <source>
        <dbReference type="ARBA" id="ARBA00012418"/>
    </source>
</evidence>
<comment type="subunit">
    <text evidence="10">The RNAP catalytic core consists of 2 alpha, 1 beta, 1 beta' and 1 omega subunit. When a sigma factor is associated with the core the holoenzyme is formed, which can initiate transcription.</text>
</comment>
<dbReference type="PANTHER" id="PTHR34476">
    <property type="entry name" value="DNA-DIRECTED RNA POLYMERASE SUBUNIT OMEGA"/>
    <property type="match status" value="1"/>
</dbReference>
<dbReference type="SUPFAM" id="SSF63562">
    <property type="entry name" value="RPB6/omega subunit-like"/>
    <property type="match status" value="1"/>
</dbReference>
<comment type="caution">
    <text evidence="11">The sequence shown here is derived from an EMBL/GenBank/DDBJ whole genome shotgun (WGS) entry which is preliminary data.</text>
</comment>
<evidence type="ECO:0000256" key="5">
    <source>
        <dbReference type="ARBA" id="ARBA00022679"/>
    </source>
</evidence>
<dbReference type="SMART" id="SM01409">
    <property type="entry name" value="RNA_pol_Rpb6"/>
    <property type="match status" value="1"/>
</dbReference>
<keyword evidence="7 10" id="KW-0804">Transcription</keyword>
<sequence>MILYPSIDSLMDRIDSKYTLATLSAKRARVIQQTGNVYVDRPKSVKAVGKALEEVMDGKLLADGMIED</sequence>
<evidence type="ECO:0000313" key="11">
    <source>
        <dbReference type="EMBL" id="MDQ0482836.1"/>
    </source>
</evidence>
<protein>
    <recommendedName>
        <fullName evidence="3 10">DNA-directed RNA polymerase subunit omega</fullName>
        <shortName evidence="10">RNAP omega subunit</shortName>
        <ecNumber evidence="2 10">2.7.7.6</ecNumber>
    </recommendedName>
    <alternativeName>
        <fullName evidence="10">RNA polymerase omega subunit</fullName>
    </alternativeName>
    <alternativeName>
        <fullName evidence="8 10">Transcriptase subunit omega</fullName>
    </alternativeName>
</protein>
<comment type="catalytic activity">
    <reaction evidence="9 10">
        <text>RNA(n) + a ribonucleoside 5'-triphosphate = RNA(n+1) + diphosphate</text>
        <dbReference type="Rhea" id="RHEA:21248"/>
        <dbReference type="Rhea" id="RHEA-COMP:14527"/>
        <dbReference type="Rhea" id="RHEA-COMP:17342"/>
        <dbReference type="ChEBI" id="CHEBI:33019"/>
        <dbReference type="ChEBI" id="CHEBI:61557"/>
        <dbReference type="ChEBI" id="CHEBI:140395"/>
        <dbReference type="EC" id="2.7.7.6"/>
    </reaction>
</comment>
<evidence type="ECO:0000256" key="9">
    <source>
        <dbReference type="ARBA" id="ARBA00048552"/>
    </source>
</evidence>
<dbReference type="InterPro" id="IPR003716">
    <property type="entry name" value="DNA-dir_RNA_pol_omega"/>
</dbReference>
<evidence type="ECO:0000256" key="7">
    <source>
        <dbReference type="ARBA" id="ARBA00023163"/>
    </source>
</evidence>
<dbReference type="InterPro" id="IPR036161">
    <property type="entry name" value="RPB6/omega-like_sf"/>
</dbReference>
<evidence type="ECO:0000256" key="8">
    <source>
        <dbReference type="ARBA" id="ARBA00029924"/>
    </source>
</evidence>
<reference evidence="11" key="1">
    <citation type="submission" date="2023-07" db="EMBL/GenBank/DDBJ databases">
        <title>Genomic Encyclopedia of Type Strains, Phase IV (KMG-IV): sequencing the most valuable type-strain genomes for metagenomic binning, comparative biology and taxonomic classification.</title>
        <authorList>
            <person name="Goeker M."/>
        </authorList>
    </citation>
    <scope>NUCLEOTIDE SEQUENCE [LARGE SCALE GENOMIC DNA]</scope>
    <source>
        <strain evidence="11">JSM 076093</strain>
    </source>
</reference>
<dbReference type="HAMAP" id="MF_00366">
    <property type="entry name" value="RNApol_bact_RpoZ"/>
    <property type="match status" value="1"/>
</dbReference>
<evidence type="ECO:0000256" key="3">
    <source>
        <dbReference type="ARBA" id="ARBA00013725"/>
    </source>
</evidence>
<dbReference type="Proteomes" id="UP001226720">
    <property type="component" value="Unassembled WGS sequence"/>
</dbReference>